<evidence type="ECO:0000313" key="1">
    <source>
        <dbReference type="EMBL" id="MEY8001820.1"/>
    </source>
</evidence>
<reference evidence="1 2" key="1">
    <citation type="submission" date="2024-08" db="EMBL/GenBank/DDBJ databases">
        <title>Clostridium lapicellarii sp. nov., and Clostridium renhuaiense sp. nov., two species isolated from the mud in a fermentation cellar used for producing sauce-flavour Chinese liquors.</title>
        <authorList>
            <person name="Yang F."/>
            <person name="Wang H."/>
            <person name="Chen L.Q."/>
            <person name="Zhou N."/>
            <person name="Lu J.J."/>
            <person name="Pu X.X."/>
            <person name="Wan B."/>
            <person name="Wang L."/>
            <person name="Liu S.J."/>
        </authorList>
    </citation>
    <scope>NUCLEOTIDE SEQUENCE [LARGE SCALE GENOMIC DNA]</scope>
    <source>
        <strain evidence="1 2">MT-5</strain>
    </source>
</reference>
<accession>A0ABV4BSS8</accession>
<dbReference type="EMBL" id="JBGEWD010000025">
    <property type="protein sequence ID" value="MEY8001820.1"/>
    <property type="molecule type" value="Genomic_DNA"/>
</dbReference>
<evidence type="ECO:0000313" key="2">
    <source>
        <dbReference type="Proteomes" id="UP001564657"/>
    </source>
</evidence>
<dbReference type="Proteomes" id="UP001564657">
    <property type="component" value="Unassembled WGS sequence"/>
</dbReference>
<name>A0ABV4BSS8_9CLOT</name>
<proteinExistence type="predicted"/>
<keyword evidence="2" id="KW-1185">Reference proteome</keyword>
<sequence length="118" mass="13168">MKIPKDLEGDMGIGNFYISTSSGTSKNEAIPIIYTKKDTQVEHMGLNTSGFSGKNLSYIFVDGILNTKQQLSNSKSNMDLKGNDLKIGKNKVDIIQFNNKTNDKVITHKTAYYEVKSR</sequence>
<gene>
    <name evidence="1" type="ORF">AB8U03_16795</name>
</gene>
<protein>
    <submittedName>
        <fullName evidence="1">Uncharacterized protein</fullName>
    </submittedName>
</protein>
<comment type="caution">
    <text evidence="1">The sequence shown here is derived from an EMBL/GenBank/DDBJ whole genome shotgun (WGS) entry which is preliminary data.</text>
</comment>
<organism evidence="1 2">
    <name type="scientific">Clostridium moutaii</name>
    <dbReference type="NCBI Taxonomy" id="3240932"/>
    <lineage>
        <taxon>Bacteria</taxon>
        <taxon>Bacillati</taxon>
        <taxon>Bacillota</taxon>
        <taxon>Clostridia</taxon>
        <taxon>Eubacteriales</taxon>
        <taxon>Clostridiaceae</taxon>
        <taxon>Clostridium</taxon>
    </lineage>
</organism>
<dbReference type="RefSeq" id="WP_369705713.1">
    <property type="nucleotide sequence ID" value="NZ_JBGEWD010000025.1"/>
</dbReference>